<gene>
    <name evidence="1" type="ORF">D7316_01828</name>
</gene>
<proteinExistence type="predicted"/>
<dbReference type="Gene3D" id="3.30.559.10">
    <property type="entry name" value="Chloramphenicol acetyltransferase-like domain"/>
    <property type="match status" value="1"/>
</dbReference>
<dbReference type="EMBL" id="CP033972">
    <property type="protein sequence ID" value="AZG45233.1"/>
    <property type="molecule type" value="Genomic_DNA"/>
</dbReference>
<dbReference type="InterPro" id="IPR023213">
    <property type="entry name" value="CAT-like_dom_sf"/>
</dbReference>
<keyword evidence="2" id="KW-1185">Reference proteome</keyword>
<name>A0A3G8JJQ1_9ACTN</name>
<organism evidence="1 2">
    <name type="scientific">Gordonia insulae</name>
    <dbReference type="NCBI Taxonomy" id="2420509"/>
    <lineage>
        <taxon>Bacteria</taxon>
        <taxon>Bacillati</taxon>
        <taxon>Actinomycetota</taxon>
        <taxon>Actinomycetes</taxon>
        <taxon>Mycobacteriales</taxon>
        <taxon>Gordoniaceae</taxon>
        <taxon>Gordonia</taxon>
    </lineage>
</organism>
<protein>
    <recommendedName>
        <fullName evidence="3">Diacylglycerol O-acyltransferase</fullName>
    </recommendedName>
</protein>
<dbReference type="KEGG" id="gom:D7316_01828"/>
<dbReference type="SUPFAM" id="SSF52777">
    <property type="entry name" value="CoA-dependent acyltransferases"/>
    <property type="match status" value="1"/>
</dbReference>
<dbReference type="RefSeq" id="WP_232016835.1">
    <property type="nucleotide sequence ID" value="NZ_CP033972.1"/>
</dbReference>
<accession>A0A3G8JJQ1</accession>
<dbReference type="AlphaFoldDB" id="A0A3G8JJQ1"/>
<evidence type="ECO:0008006" key="3">
    <source>
        <dbReference type="Google" id="ProtNLM"/>
    </source>
</evidence>
<dbReference type="Proteomes" id="UP000271469">
    <property type="component" value="Chromosome"/>
</dbReference>
<evidence type="ECO:0000313" key="1">
    <source>
        <dbReference type="EMBL" id="AZG45233.1"/>
    </source>
</evidence>
<sequence>MTSTTSATIGSRASAVGDPARESVRLGDADATYWFLHRALGWSVVLQLVWTFDGPVSREALAEMNRGLTHGRLHRRLIASRVPAARPRWVDATGCPELRYDDEVIDDDSIDAWAADDMATVALDPESGRCWRLRAVRSGSGKTAVSLCALHLVVDGRTLVQAAAAAMGPLPAQPANPVRQPAGEGMRRWRTGHRGLMADLVDAGGQVFATGRGAVRAVRSVTSRDLAAVDAAPARPLRAPMAERAPRAEWVRATAAVPSDVWDRVASAAEGTSNSLFVGVVAGLLRSSGYAPLGETIKVGIPVDQRSGDDDPRANATAGVAVMMTDDPTPGGDLAMIRRACKDAYARLTAGRRPAVAHLQPMVWMVPPAWLITAATAGTGMPDAMVSNIGDVPSQALRLDGFDAQRFAFRGMAQGVDPALPYRFGDGVQSWCVRTEETITLSVFGCDETAFRSDEHIRELLGAELSAWGLPYEYW</sequence>
<evidence type="ECO:0000313" key="2">
    <source>
        <dbReference type="Proteomes" id="UP000271469"/>
    </source>
</evidence>
<reference evidence="1 2" key="1">
    <citation type="submission" date="2018-11" db="EMBL/GenBank/DDBJ databases">
        <title>Gordonia insulae sp. nov., isolated from an island soil.</title>
        <authorList>
            <person name="Kim Y.S."/>
            <person name="Kim S.B."/>
        </authorList>
    </citation>
    <scope>NUCLEOTIDE SEQUENCE [LARGE SCALE GENOMIC DNA]</scope>
    <source>
        <strain evidence="1 2">MMS17-SY073</strain>
    </source>
</reference>